<accession>A0ABS4YME1</accession>
<dbReference type="SUPFAM" id="SSF47413">
    <property type="entry name" value="lambda repressor-like DNA-binding domains"/>
    <property type="match status" value="1"/>
</dbReference>
<dbReference type="Proteomes" id="UP000698222">
    <property type="component" value="Unassembled WGS sequence"/>
</dbReference>
<dbReference type="CDD" id="cd00093">
    <property type="entry name" value="HTH_XRE"/>
    <property type="match status" value="1"/>
</dbReference>
<evidence type="ECO:0000313" key="11">
    <source>
        <dbReference type="EMBL" id="MBP2409063.1"/>
    </source>
</evidence>
<dbReference type="InterPro" id="IPR001387">
    <property type="entry name" value="Cro/C1-type_HTH"/>
</dbReference>
<dbReference type="Pfam" id="PF01909">
    <property type="entry name" value="NTP_transf_2"/>
    <property type="match status" value="1"/>
</dbReference>
<sequence length="133" mass="14511">MTQRALADAVGARQPHVAGIESGHRPVSRDLLERLLAATDYRPSLALAARRDELIALGARHGIRNLRVFGSVARGSDHHGSDIDLLIDLERTSDPLEFAAFVAEATELLGFPLDVVVDNRDLHPHIRRTAVAL</sequence>
<evidence type="ECO:0000256" key="6">
    <source>
        <dbReference type="ARBA" id="ARBA00022741"/>
    </source>
</evidence>
<comment type="cofactor">
    <cofactor evidence="1">
        <name>Mg(2+)</name>
        <dbReference type="ChEBI" id="CHEBI:18420"/>
    </cofactor>
</comment>
<reference evidence="11 12" key="1">
    <citation type="submission" date="2021-03" db="EMBL/GenBank/DDBJ databases">
        <title>Sequencing the genomes of 1000 actinobacteria strains.</title>
        <authorList>
            <person name="Klenk H.-P."/>
        </authorList>
    </citation>
    <scope>NUCLEOTIDE SEQUENCE [LARGE SCALE GENOMIC DNA]</scope>
    <source>
        <strain evidence="11 12">DSM 14564</strain>
    </source>
</reference>
<evidence type="ECO:0000256" key="9">
    <source>
        <dbReference type="ARBA" id="ARBA00038276"/>
    </source>
</evidence>
<organism evidence="11 12">
    <name type="scientific">Brachybacterium fresconis</name>
    <dbReference type="NCBI Taxonomy" id="173363"/>
    <lineage>
        <taxon>Bacteria</taxon>
        <taxon>Bacillati</taxon>
        <taxon>Actinomycetota</taxon>
        <taxon>Actinomycetes</taxon>
        <taxon>Micrococcales</taxon>
        <taxon>Dermabacteraceae</taxon>
        <taxon>Brachybacterium</taxon>
    </lineage>
</organism>
<keyword evidence="3" id="KW-0808">Transferase</keyword>
<evidence type="ECO:0000256" key="7">
    <source>
        <dbReference type="ARBA" id="ARBA00022840"/>
    </source>
</evidence>
<evidence type="ECO:0000313" key="12">
    <source>
        <dbReference type="Proteomes" id="UP000698222"/>
    </source>
</evidence>
<dbReference type="InterPro" id="IPR043519">
    <property type="entry name" value="NT_sf"/>
</dbReference>
<dbReference type="PROSITE" id="PS50943">
    <property type="entry name" value="HTH_CROC1"/>
    <property type="match status" value="1"/>
</dbReference>
<keyword evidence="2" id="KW-1277">Toxin-antitoxin system</keyword>
<keyword evidence="6" id="KW-0547">Nucleotide-binding</keyword>
<comment type="caution">
    <text evidence="11">The sequence shown here is derived from an EMBL/GenBank/DDBJ whole genome shotgun (WGS) entry which is preliminary data.</text>
</comment>
<evidence type="ECO:0000256" key="1">
    <source>
        <dbReference type="ARBA" id="ARBA00001946"/>
    </source>
</evidence>
<name>A0ABS4YME1_9MICO</name>
<dbReference type="Pfam" id="PF01381">
    <property type="entry name" value="HTH_3"/>
    <property type="match status" value="1"/>
</dbReference>
<dbReference type="SUPFAM" id="SSF81301">
    <property type="entry name" value="Nucleotidyltransferase"/>
    <property type="match status" value="1"/>
</dbReference>
<dbReference type="InterPro" id="IPR010982">
    <property type="entry name" value="Lambda_DNA-bd_dom_sf"/>
</dbReference>
<dbReference type="InterPro" id="IPR052038">
    <property type="entry name" value="Type-VII_TA_antitoxin"/>
</dbReference>
<keyword evidence="12" id="KW-1185">Reference proteome</keyword>
<evidence type="ECO:0000256" key="8">
    <source>
        <dbReference type="ARBA" id="ARBA00022842"/>
    </source>
</evidence>
<comment type="similarity">
    <text evidence="9">Belongs to the MntA antitoxin family.</text>
</comment>
<dbReference type="PANTHER" id="PTHR33571:SF12">
    <property type="entry name" value="BSL3053 PROTEIN"/>
    <property type="match status" value="1"/>
</dbReference>
<dbReference type="PANTHER" id="PTHR33571">
    <property type="entry name" value="SSL8005 PROTEIN"/>
    <property type="match status" value="1"/>
</dbReference>
<keyword evidence="7" id="KW-0067">ATP-binding</keyword>
<gene>
    <name evidence="11" type="ORF">JOF44_001966</name>
</gene>
<keyword evidence="4" id="KW-0548">Nucleotidyltransferase</keyword>
<evidence type="ECO:0000256" key="2">
    <source>
        <dbReference type="ARBA" id="ARBA00022649"/>
    </source>
</evidence>
<dbReference type="Gene3D" id="1.10.260.40">
    <property type="entry name" value="lambda repressor-like DNA-binding domains"/>
    <property type="match status" value="1"/>
</dbReference>
<keyword evidence="5" id="KW-0479">Metal-binding</keyword>
<keyword evidence="8" id="KW-0460">Magnesium</keyword>
<dbReference type="EMBL" id="JAGIOC010000001">
    <property type="protein sequence ID" value="MBP2409063.1"/>
    <property type="molecule type" value="Genomic_DNA"/>
</dbReference>
<evidence type="ECO:0000259" key="10">
    <source>
        <dbReference type="PROSITE" id="PS50943"/>
    </source>
</evidence>
<dbReference type="CDD" id="cd05403">
    <property type="entry name" value="NT_KNTase_like"/>
    <property type="match status" value="1"/>
</dbReference>
<dbReference type="InterPro" id="IPR002934">
    <property type="entry name" value="Polymerase_NTP_transf_dom"/>
</dbReference>
<proteinExistence type="inferred from homology"/>
<feature type="domain" description="HTH cro/C1-type" evidence="10">
    <location>
        <begin position="1"/>
        <end position="46"/>
    </location>
</feature>
<evidence type="ECO:0000256" key="4">
    <source>
        <dbReference type="ARBA" id="ARBA00022695"/>
    </source>
</evidence>
<dbReference type="Gene3D" id="3.30.460.10">
    <property type="entry name" value="Beta Polymerase, domain 2"/>
    <property type="match status" value="1"/>
</dbReference>
<protein>
    <submittedName>
        <fullName evidence="11">Nucleotidyltransferase</fullName>
    </submittedName>
</protein>
<evidence type="ECO:0000256" key="5">
    <source>
        <dbReference type="ARBA" id="ARBA00022723"/>
    </source>
</evidence>
<evidence type="ECO:0000256" key="3">
    <source>
        <dbReference type="ARBA" id="ARBA00022679"/>
    </source>
</evidence>